<dbReference type="PROSITE" id="PS50404">
    <property type="entry name" value="GST_NTER"/>
    <property type="match status" value="1"/>
</dbReference>
<dbReference type="Pfam" id="PF13417">
    <property type="entry name" value="GST_N_3"/>
    <property type="match status" value="1"/>
</dbReference>
<reference evidence="1 2" key="1">
    <citation type="submission" date="2018-01" db="EMBL/GenBank/DDBJ databases">
        <title>Complete genome sequence of Bacteriovorax stolpii DSM12778.</title>
        <authorList>
            <person name="Tang B."/>
            <person name="Chang J."/>
        </authorList>
    </citation>
    <scope>NUCLEOTIDE SEQUENCE [LARGE SCALE GENOMIC DNA]</scope>
    <source>
        <strain evidence="1 2">DSM 12778</strain>
    </source>
</reference>
<evidence type="ECO:0000313" key="1">
    <source>
        <dbReference type="EMBL" id="AUN97602.1"/>
    </source>
</evidence>
<gene>
    <name evidence="1" type="ORF">C0V70_05635</name>
</gene>
<dbReference type="InterPro" id="IPR004045">
    <property type="entry name" value="Glutathione_S-Trfase_N"/>
</dbReference>
<dbReference type="InterPro" id="IPR036282">
    <property type="entry name" value="Glutathione-S-Trfase_C_sf"/>
</dbReference>
<dbReference type="Pfam" id="PF04399">
    <property type="entry name" value="Glutaredoxin2_C"/>
    <property type="match status" value="1"/>
</dbReference>
<dbReference type="NCBIfam" id="NF007702">
    <property type="entry name" value="PRK10387.1"/>
    <property type="match status" value="1"/>
</dbReference>
<dbReference type="SUPFAM" id="SSF52833">
    <property type="entry name" value="Thioredoxin-like"/>
    <property type="match status" value="1"/>
</dbReference>
<dbReference type="OrthoDB" id="5291571at2"/>
<dbReference type="AlphaFoldDB" id="A0A2K9NQ37"/>
<dbReference type="Gene3D" id="3.40.30.10">
    <property type="entry name" value="Glutaredoxin"/>
    <property type="match status" value="1"/>
</dbReference>
<name>A0A2K9NQ37_BACTC</name>
<evidence type="ECO:0000313" key="2">
    <source>
        <dbReference type="Proteomes" id="UP000235584"/>
    </source>
</evidence>
<protein>
    <submittedName>
        <fullName evidence="1">Uncharacterized protein</fullName>
    </submittedName>
</protein>
<dbReference type="RefSeq" id="WP_102242897.1">
    <property type="nucleotide sequence ID" value="NZ_CP025704.1"/>
</dbReference>
<proteinExistence type="predicted"/>
<dbReference type="Gene3D" id="1.20.1050.10">
    <property type="match status" value="1"/>
</dbReference>
<organism evidence="1 2">
    <name type="scientific">Bacteriovorax stolpii</name>
    <name type="common">Bdellovibrio stolpii</name>
    <dbReference type="NCBI Taxonomy" id="960"/>
    <lineage>
        <taxon>Bacteria</taxon>
        <taxon>Pseudomonadati</taxon>
        <taxon>Bdellovibrionota</taxon>
        <taxon>Bacteriovoracia</taxon>
        <taxon>Bacteriovoracales</taxon>
        <taxon>Bacteriovoracaceae</taxon>
        <taxon>Bacteriovorax</taxon>
    </lineage>
</organism>
<keyword evidence="2" id="KW-1185">Reference proteome</keyword>
<dbReference type="SUPFAM" id="SSF47616">
    <property type="entry name" value="GST C-terminal domain-like"/>
    <property type="match status" value="1"/>
</dbReference>
<dbReference type="Proteomes" id="UP000235584">
    <property type="component" value="Chromosome"/>
</dbReference>
<dbReference type="InterPro" id="IPR007494">
    <property type="entry name" value="Glutaredoxin2_C"/>
</dbReference>
<sequence>MKLYHYVHCPFCVRVRMGFGLLDVTYESHVTPYDDEATPLKLTGKKMLPIVEFDGQAMNESLDILKLKDPKNLLKWEELTKNEAILNPLLDKIGSPVHSLAMPYWIWTPEFDEKSRHYFQTKKEVKRGPFKDLVKNQQTFVDKLNAVIGTELLTELKPFYKSSELTIMDIMIAAHLWGMYVVPEYQFDVKIHEYLQRVKKLTGFNYHEDFWK</sequence>
<accession>A0A2K9NQ37</accession>
<dbReference type="EMBL" id="CP025704">
    <property type="protein sequence ID" value="AUN97602.1"/>
    <property type="molecule type" value="Genomic_DNA"/>
</dbReference>
<dbReference type="InterPro" id="IPR036249">
    <property type="entry name" value="Thioredoxin-like_sf"/>
</dbReference>
<dbReference type="KEGG" id="bsto:C0V70_05635"/>